<sequence>MSEDHGVVAIVPSSDLDASEAFYRRLGFETVSDWGHYRILADGRGWHLHLNRMPGWPKRIEDNPFGLYLYVEDVDAVAERVRDLIIEPGTPSLKPWGCYEFAVSDPSGVLVRIGRVAG</sequence>
<organism evidence="2 4">
    <name type="scientific">Sphingomonas koreensis</name>
    <dbReference type="NCBI Taxonomy" id="93064"/>
    <lineage>
        <taxon>Bacteria</taxon>
        <taxon>Pseudomonadati</taxon>
        <taxon>Pseudomonadota</taxon>
        <taxon>Alphaproteobacteria</taxon>
        <taxon>Sphingomonadales</taxon>
        <taxon>Sphingomonadaceae</taxon>
        <taxon>Sphingomonas</taxon>
    </lineage>
</organism>
<accession>A0A1L6J941</accession>
<evidence type="ECO:0000313" key="3">
    <source>
        <dbReference type="EMBL" id="RSV01423.1"/>
    </source>
</evidence>
<reference evidence="4" key="2">
    <citation type="submission" date="2016-12" db="EMBL/GenBank/DDBJ databases">
        <title>Whole genome sequencing of Sphingomonas sp. ABOJV.</title>
        <authorList>
            <person name="Conlan S."/>
            <person name="Thomas P.J."/>
            <person name="Mullikin J."/>
            <person name="Palmore T.N."/>
            <person name="Frank K.M."/>
            <person name="Segre J.A."/>
        </authorList>
    </citation>
    <scope>NUCLEOTIDE SEQUENCE [LARGE SCALE GENOMIC DNA]</scope>
    <source>
        <strain evidence="4">ABOJV</strain>
    </source>
</reference>
<dbReference type="RefSeq" id="WP_075151274.1">
    <property type="nucleotide sequence ID" value="NZ_CP018820.1"/>
</dbReference>
<evidence type="ECO:0000313" key="4">
    <source>
        <dbReference type="Proteomes" id="UP000185161"/>
    </source>
</evidence>
<dbReference type="EMBL" id="CP018820">
    <property type="protein sequence ID" value="APR52428.1"/>
    <property type="molecule type" value="Genomic_DNA"/>
</dbReference>
<dbReference type="OrthoDB" id="5951485at2"/>
<dbReference type="PROSITE" id="PS51819">
    <property type="entry name" value="VOC"/>
    <property type="match status" value="1"/>
</dbReference>
<dbReference type="SUPFAM" id="SSF54593">
    <property type="entry name" value="Glyoxalase/Bleomycin resistance protein/Dihydroxybiphenyl dioxygenase"/>
    <property type="match status" value="1"/>
</dbReference>
<dbReference type="Gene3D" id="3.10.180.10">
    <property type="entry name" value="2,3-Dihydroxybiphenyl 1,2-Dioxygenase, domain 1"/>
    <property type="match status" value="1"/>
</dbReference>
<dbReference type="KEGG" id="skr:BRX40_08270"/>
<proteinExistence type="predicted"/>
<dbReference type="AlphaFoldDB" id="A0A1L6J941"/>
<dbReference type="STRING" id="93064.BRX40_08270"/>
<evidence type="ECO:0000313" key="2">
    <source>
        <dbReference type="EMBL" id="APR52428.1"/>
    </source>
</evidence>
<dbReference type="InterPro" id="IPR004360">
    <property type="entry name" value="Glyas_Fos-R_dOase_dom"/>
</dbReference>
<dbReference type="Proteomes" id="UP000286681">
    <property type="component" value="Unassembled WGS sequence"/>
</dbReference>
<gene>
    <name evidence="2" type="ORF">BRX40_08270</name>
    <name evidence="3" type="ORF">CA257_14600</name>
</gene>
<keyword evidence="4" id="KW-1185">Reference proteome</keyword>
<reference evidence="3 5" key="3">
    <citation type="submission" date="2018-07" db="EMBL/GenBank/DDBJ databases">
        <title>Genomic and Epidemiologic Investigation of an Indolent Hospital Outbreak.</title>
        <authorList>
            <person name="Johnson R.C."/>
            <person name="Deming C."/>
            <person name="Conlan S."/>
            <person name="Zellmer C.J."/>
            <person name="Michelin A.V."/>
            <person name="Lee-Lin S."/>
            <person name="Thomas P.J."/>
            <person name="Park M."/>
            <person name="Weingarten R.A."/>
            <person name="Less J."/>
            <person name="Dekker J.P."/>
            <person name="Frank K.M."/>
            <person name="Musser K.A."/>
            <person name="Mcquiston J.R."/>
            <person name="Henderson D.K."/>
            <person name="Lau A.F."/>
            <person name="Palmore T.N."/>
            <person name="Segre J.A."/>
        </authorList>
    </citation>
    <scope>NUCLEOTIDE SEQUENCE [LARGE SCALE GENOMIC DNA]</scope>
    <source>
        <strain evidence="3 5">SK-NIH.Env10_0317</strain>
    </source>
</reference>
<dbReference type="InterPro" id="IPR037523">
    <property type="entry name" value="VOC_core"/>
</dbReference>
<dbReference type="InterPro" id="IPR029068">
    <property type="entry name" value="Glyas_Bleomycin-R_OHBP_Dase"/>
</dbReference>
<evidence type="ECO:0000313" key="5">
    <source>
        <dbReference type="Proteomes" id="UP000286681"/>
    </source>
</evidence>
<dbReference type="Pfam" id="PF00903">
    <property type="entry name" value="Glyoxalase"/>
    <property type="match status" value="1"/>
</dbReference>
<evidence type="ECO:0000259" key="1">
    <source>
        <dbReference type="PROSITE" id="PS51819"/>
    </source>
</evidence>
<reference evidence="2" key="1">
    <citation type="submission" date="2016-12" db="EMBL/GenBank/DDBJ databases">
        <title>Whole genome sequencing of Sphingomonas koreensis.</title>
        <authorList>
            <person name="Conlan S."/>
            <person name="Thomas P.J."/>
            <person name="Mullikin J."/>
            <person name="Palmore T.N."/>
            <person name="Frank K.M."/>
            <person name="Segre J.A."/>
        </authorList>
    </citation>
    <scope>NUCLEOTIDE SEQUENCE</scope>
    <source>
        <strain evidence="2">ABOJV</strain>
    </source>
</reference>
<dbReference type="EMBL" id="QQWO01000012">
    <property type="protein sequence ID" value="RSV01423.1"/>
    <property type="molecule type" value="Genomic_DNA"/>
</dbReference>
<dbReference type="Proteomes" id="UP000185161">
    <property type="component" value="Chromosome"/>
</dbReference>
<protein>
    <submittedName>
        <fullName evidence="2">Glyoxalase</fullName>
    </submittedName>
</protein>
<feature type="domain" description="VOC" evidence="1">
    <location>
        <begin position="2"/>
        <end position="116"/>
    </location>
</feature>
<dbReference type="GeneID" id="44132551"/>
<name>A0A1L6J941_9SPHN</name>